<feature type="domain" description="FERM" evidence="1">
    <location>
        <begin position="25"/>
        <end position="336"/>
    </location>
</feature>
<dbReference type="Gene3D" id="3.10.20.90">
    <property type="entry name" value="Phosphatidylinositol 3-kinase Catalytic Subunit, Chain A, domain 1"/>
    <property type="match status" value="1"/>
</dbReference>
<dbReference type="InterPro" id="IPR000299">
    <property type="entry name" value="FERM_domain"/>
</dbReference>
<dbReference type="AlphaFoldDB" id="A0A0N4Z8T5"/>
<dbReference type="Pfam" id="PF09379">
    <property type="entry name" value="FERM_N"/>
    <property type="match status" value="1"/>
</dbReference>
<dbReference type="PANTHER" id="PTHR23280">
    <property type="entry name" value="4.1 G PROTEIN"/>
    <property type="match status" value="1"/>
</dbReference>
<dbReference type="InterPro" id="IPR018979">
    <property type="entry name" value="FERM_N"/>
</dbReference>
<dbReference type="Proteomes" id="UP000038045">
    <property type="component" value="Unplaced"/>
</dbReference>
<dbReference type="PANTHER" id="PTHR23280:SF21">
    <property type="entry name" value="PROTEIN 4.1 HOMOLOG"/>
    <property type="match status" value="1"/>
</dbReference>
<keyword evidence="2" id="KW-1185">Reference proteome</keyword>
<evidence type="ECO:0000313" key="3">
    <source>
        <dbReference type="WBParaSite" id="PTRK_0000371900.1"/>
    </source>
</evidence>
<organism evidence="2 3">
    <name type="scientific">Parastrongyloides trichosuri</name>
    <name type="common">Possum-specific nematode worm</name>
    <dbReference type="NCBI Taxonomy" id="131310"/>
    <lineage>
        <taxon>Eukaryota</taxon>
        <taxon>Metazoa</taxon>
        <taxon>Ecdysozoa</taxon>
        <taxon>Nematoda</taxon>
        <taxon>Chromadorea</taxon>
        <taxon>Rhabditida</taxon>
        <taxon>Tylenchina</taxon>
        <taxon>Panagrolaimomorpha</taxon>
        <taxon>Strongyloidoidea</taxon>
        <taxon>Strongyloididae</taxon>
        <taxon>Parastrongyloides</taxon>
    </lineage>
</organism>
<dbReference type="WBParaSite" id="PTRK_0000371900.1">
    <property type="protein sequence ID" value="PTRK_0000371900.1"/>
    <property type="gene ID" value="PTRK_0000371900"/>
</dbReference>
<dbReference type="STRING" id="131310.A0A0N4Z8T5"/>
<sequence>MSFLFDGLRVNQFNTQNSDNIKNEAILKIIFQDGSTQNMRFNVNVNGEKLRTLVMRHLGLLDNDYFGLMYEVKPGSNKWMWLNNKKKVNKLLIKDSSVLSVKFRVRFYPHVPHLVAEWLGRRILFMDIAENIKEGRWNVESKATFIELIALTCKILDPVLIRNSSVDGIIKNSEKYGKTLMEKFNILHCDILDVAMDFDNLLQRSNKRKRCGTVLHTTQNTNKDVLISEYLKIVTKLQWYGSIRCNINNTGSDDRRHIYANYKGLSFVNSSQELLVYAQWSKIKKIERTDNTIKISFNEDNNVTKITFERDDCEAKNYFYSLTCLKAYIEAWNKKVKDDEMVFLKKLSETSSAPTFGYKNNNISRRLSLGNSFRNSIKDGFSNICRRLSINLKTPTQINPDSFNMTTYQNQTIQMNDVSLTEDDYHVSRKTSKSDVLEDVCNIKNSLLSPSKFNIEIDKKNMVTM</sequence>
<name>A0A0N4Z8T5_PARTI</name>
<evidence type="ECO:0000259" key="1">
    <source>
        <dbReference type="PROSITE" id="PS50057"/>
    </source>
</evidence>
<evidence type="ECO:0000313" key="2">
    <source>
        <dbReference type="Proteomes" id="UP000038045"/>
    </source>
</evidence>
<protein>
    <submittedName>
        <fullName evidence="3">FERM domain-containing protein</fullName>
    </submittedName>
</protein>
<dbReference type="SUPFAM" id="SSF54236">
    <property type="entry name" value="Ubiquitin-like"/>
    <property type="match status" value="1"/>
</dbReference>
<reference evidence="3" key="1">
    <citation type="submission" date="2017-02" db="UniProtKB">
        <authorList>
            <consortium name="WormBaseParasite"/>
        </authorList>
    </citation>
    <scope>IDENTIFICATION</scope>
</reference>
<accession>A0A0N4Z8T5</accession>
<dbReference type="PROSITE" id="PS50057">
    <property type="entry name" value="FERM_3"/>
    <property type="match status" value="1"/>
</dbReference>
<proteinExistence type="predicted"/>
<dbReference type="SMART" id="SM00295">
    <property type="entry name" value="B41"/>
    <property type="match status" value="1"/>
</dbReference>
<dbReference type="InterPro" id="IPR029071">
    <property type="entry name" value="Ubiquitin-like_domsf"/>
</dbReference>
<dbReference type="CDD" id="cd01765">
    <property type="entry name" value="FERM_F0_F1"/>
    <property type="match status" value="1"/>
</dbReference>
<dbReference type="InterPro" id="IPR019749">
    <property type="entry name" value="Band_41_domain"/>
</dbReference>